<evidence type="ECO:0000313" key="2">
    <source>
        <dbReference type="Proteomes" id="UP000006038"/>
    </source>
</evidence>
<dbReference type="EnsemblPlants" id="OB05G28870.1">
    <property type="protein sequence ID" value="OB05G28870.1"/>
    <property type="gene ID" value="OB05G28870"/>
</dbReference>
<dbReference type="HOGENOM" id="CLU_2801578_0_0_1"/>
<dbReference type="Gramene" id="OB05G28870.1">
    <property type="protein sequence ID" value="OB05G28870.1"/>
    <property type="gene ID" value="OB05G28870"/>
</dbReference>
<reference evidence="1" key="1">
    <citation type="journal article" date="2013" name="Nat. Commun.">
        <title>Whole-genome sequencing of Oryza brachyantha reveals mechanisms underlying Oryza genome evolution.</title>
        <authorList>
            <person name="Chen J."/>
            <person name="Huang Q."/>
            <person name="Gao D."/>
            <person name="Wang J."/>
            <person name="Lang Y."/>
            <person name="Liu T."/>
            <person name="Li B."/>
            <person name="Bai Z."/>
            <person name="Luis Goicoechea J."/>
            <person name="Liang C."/>
            <person name="Chen C."/>
            <person name="Zhang W."/>
            <person name="Sun S."/>
            <person name="Liao Y."/>
            <person name="Zhang X."/>
            <person name="Yang L."/>
            <person name="Song C."/>
            <person name="Wang M."/>
            <person name="Shi J."/>
            <person name="Liu G."/>
            <person name="Liu J."/>
            <person name="Zhou H."/>
            <person name="Zhou W."/>
            <person name="Yu Q."/>
            <person name="An N."/>
            <person name="Chen Y."/>
            <person name="Cai Q."/>
            <person name="Wang B."/>
            <person name="Liu B."/>
            <person name="Min J."/>
            <person name="Huang Y."/>
            <person name="Wu H."/>
            <person name="Li Z."/>
            <person name="Zhang Y."/>
            <person name="Yin Y."/>
            <person name="Song W."/>
            <person name="Jiang J."/>
            <person name="Jackson S.A."/>
            <person name="Wing R.A."/>
            <person name="Wang J."/>
            <person name="Chen M."/>
        </authorList>
    </citation>
    <scope>NUCLEOTIDE SEQUENCE [LARGE SCALE GENOMIC DNA]</scope>
    <source>
        <strain evidence="1">cv. IRGC 101232</strain>
    </source>
</reference>
<organism evidence="1">
    <name type="scientific">Oryza brachyantha</name>
    <name type="common">malo sina</name>
    <dbReference type="NCBI Taxonomy" id="4533"/>
    <lineage>
        <taxon>Eukaryota</taxon>
        <taxon>Viridiplantae</taxon>
        <taxon>Streptophyta</taxon>
        <taxon>Embryophyta</taxon>
        <taxon>Tracheophyta</taxon>
        <taxon>Spermatophyta</taxon>
        <taxon>Magnoliopsida</taxon>
        <taxon>Liliopsida</taxon>
        <taxon>Poales</taxon>
        <taxon>Poaceae</taxon>
        <taxon>BOP clade</taxon>
        <taxon>Oryzoideae</taxon>
        <taxon>Oryzeae</taxon>
        <taxon>Oryzinae</taxon>
        <taxon>Oryza</taxon>
    </lineage>
</organism>
<dbReference type="AlphaFoldDB" id="J3M8G3"/>
<protein>
    <submittedName>
        <fullName evidence="1">Uncharacterized protein</fullName>
    </submittedName>
</protein>
<dbReference type="Proteomes" id="UP000006038">
    <property type="component" value="Chromosome 5"/>
</dbReference>
<name>J3M8G3_ORYBR</name>
<accession>J3M8G3</accession>
<proteinExistence type="predicted"/>
<reference evidence="1" key="2">
    <citation type="submission" date="2013-04" db="UniProtKB">
        <authorList>
            <consortium name="EnsemblPlants"/>
        </authorList>
    </citation>
    <scope>IDENTIFICATION</scope>
</reference>
<evidence type="ECO:0000313" key="1">
    <source>
        <dbReference type="EnsemblPlants" id="OB05G28870.1"/>
    </source>
</evidence>
<sequence>MAYWPPPLLSSRGVVVVAWLTSRQDVTHELASPPTRRACAAVNTARPRRYHDGRWVCHVLRPCPIESN</sequence>
<keyword evidence="2" id="KW-1185">Reference proteome</keyword>